<sequence length="140" mass="13705">MRKPVAVAVLALALAGCGRPAAPGDASEVATTPPAPSSAAIPSAAPEVPVKLSPQARNALARAKAEGARTVGVTVSTEAGQVERAAAGLRGLGATVESADAGAGYVRATVPVDEVARVPAVEGVRQVDVDEPLSNGDPAP</sequence>
<feature type="chain" id="PRO_5045062915" evidence="2">
    <location>
        <begin position="22"/>
        <end position="140"/>
    </location>
</feature>
<protein>
    <submittedName>
        <fullName evidence="3">Lipoprotein</fullName>
    </submittedName>
</protein>
<dbReference type="EMBL" id="JBHSJB010000052">
    <property type="protein sequence ID" value="MFC5060091.1"/>
    <property type="molecule type" value="Genomic_DNA"/>
</dbReference>
<evidence type="ECO:0000313" key="3">
    <source>
        <dbReference type="EMBL" id="MFC5060091.1"/>
    </source>
</evidence>
<keyword evidence="3" id="KW-0449">Lipoprotein</keyword>
<feature type="region of interest" description="Disordered" evidence="1">
    <location>
        <begin position="19"/>
        <end position="49"/>
    </location>
</feature>
<evidence type="ECO:0000313" key="4">
    <source>
        <dbReference type="Proteomes" id="UP001595833"/>
    </source>
</evidence>
<keyword evidence="4" id="KW-1185">Reference proteome</keyword>
<reference evidence="4" key="1">
    <citation type="journal article" date="2019" name="Int. J. Syst. Evol. Microbiol.">
        <title>The Global Catalogue of Microorganisms (GCM) 10K type strain sequencing project: providing services to taxonomists for standard genome sequencing and annotation.</title>
        <authorList>
            <consortium name="The Broad Institute Genomics Platform"/>
            <consortium name="The Broad Institute Genome Sequencing Center for Infectious Disease"/>
            <person name="Wu L."/>
            <person name="Ma J."/>
        </authorList>
    </citation>
    <scope>NUCLEOTIDE SEQUENCE [LARGE SCALE GENOMIC DNA]</scope>
    <source>
        <strain evidence="4">KCTC 12848</strain>
    </source>
</reference>
<dbReference type="Proteomes" id="UP001595833">
    <property type="component" value="Unassembled WGS sequence"/>
</dbReference>
<comment type="caution">
    <text evidence="3">The sequence shown here is derived from an EMBL/GenBank/DDBJ whole genome shotgun (WGS) entry which is preliminary data.</text>
</comment>
<accession>A0ABV9YBV2</accession>
<dbReference type="RefSeq" id="WP_344040231.1">
    <property type="nucleotide sequence ID" value="NZ_BAAAKE010000021.1"/>
</dbReference>
<proteinExistence type="predicted"/>
<name>A0ABV9YBV2_9PSEU</name>
<feature type="compositionally biased region" description="Low complexity" evidence="1">
    <location>
        <begin position="26"/>
        <end position="49"/>
    </location>
</feature>
<gene>
    <name evidence="3" type="ORF">ACFPFM_40815</name>
</gene>
<feature type="signal peptide" evidence="2">
    <location>
        <begin position="1"/>
        <end position="21"/>
    </location>
</feature>
<evidence type="ECO:0000256" key="2">
    <source>
        <dbReference type="SAM" id="SignalP"/>
    </source>
</evidence>
<organism evidence="3 4">
    <name type="scientific">Saccharothrix xinjiangensis</name>
    <dbReference type="NCBI Taxonomy" id="204798"/>
    <lineage>
        <taxon>Bacteria</taxon>
        <taxon>Bacillati</taxon>
        <taxon>Actinomycetota</taxon>
        <taxon>Actinomycetes</taxon>
        <taxon>Pseudonocardiales</taxon>
        <taxon>Pseudonocardiaceae</taxon>
        <taxon>Saccharothrix</taxon>
    </lineage>
</organism>
<dbReference type="PROSITE" id="PS51257">
    <property type="entry name" value="PROKAR_LIPOPROTEIN"/>
    <property type="match status" value="1"/>
</dbReference>
<keyword evidence="2" id="KW-0732">Signal</keyword>
<evidence type="ECO:0000256" key="1">
    <source>
        <dbReference type="SAM" id="MobiDB-lite"/>
    </source>
</evidence>